<dbReference type="SUPFAM" id="SSF57414">
    <property type="entry name" value="Hairpin loop containing domain-like"/>
    <property type="match status" value="3"/>
</dbReference>
<dbReference type="CDD" id="cd01099">
    <property type="entry name" value="PAN_AP_HGF"/>
    <property type="match status" value="2"/>
</dbReference>
<evidence type="ECO:0000256" key="2">
    <source>
        <dbReference type="SAM" id="Phobius"/>
    </source>
</evidence>
<feature type="domain" description="Apple" evidence="4">
    <location>
        <begin position="420"/>
        <end position="522"/>
    </location>
</feature>
<dbReference type="Proteomes" id="UP000030746">
    <property type="component" value="Unassembled WGS sequence"/>
</dbReference>
<dbReference type="HOGENOM" id="CLU_291391_0_0_1"/>
<protein>
    <recommendedName>
        <fullName evidence="4">Apple domain-containing protein</fullName>
    </recommendedName>
</protein>
<evidence type="ECO:0000313" key="5">
    <source>
        <dbReference type="EMBL" id="ESP00516.1"/>
    </source>
</evidence>
<evidence type="ECO:0000256" key="1">
    <source>
        <dbReference type="SAM" id="MobiDB-lite"/>
    </source>
</evidence>
<dbReference type="Pfam" id="PF25898">
    <property type="entry name" value="LolA_2nd_metazoa"/>
    <property type="match status" value="2"/>
</dbReference>
<organism evidence="5 6">
    <name type="scientific">Lottia gigantea</name>
    <name type="common">Giant owl limpet</name>
    <dbReference type="NCBI Taxonomy" id="225164"/>
    <lineage>
        <taxon>Eukaryota</taxon>
        <taxon>Metazoa</taxon>
        <taxon>Spiralia</taxon>
        <taxon>Lophotrochozoa</taxon>
        <taxon>Mollusca</taxon>
        <taxon>Gastropoda</taxon>
        <taxon>Patellogastropoda</taxon>
        <taxon>Lottioidea</taxon>
        <taxon>Lottiidae</taxon>
        <taxon>Lottia</taxon>
    </lineage>
</organism>
<feature type="domain" description="Apple" evidence="4">
    <location>
        <begin position="992"/>
        <end position="1076"/>
    </location>
</feature>
<keyword evidence="2" id="KW-0812">Transmembrane</keyword>
<dbReference type="InterPro" id="IPR058831">
    <property type="entry name" value="LolA-like_dom_2nd"/>
</dbReference>
<evidence type="ECO:0000313" key="6">
    <source>
        <dbReference type="Proteomes" id="UP000030746"/>
    </source>
</evidence>
<feature type="signal peptide" evidence="3">
    <location>
        <begin position="1"/>
        <end position="19"/>
    </location>
</feature>
<dbReference type="Pfam" id="PF00024">
    <property type="entry name" value="PAN_1"/>
    <property type="match status" value="3"/>
</dbReference>
<keyword evidence="3" id="KW-0732">Signal</keyword>
<feature type="compositionally biased region" description="Polar residues" evidence="1">
    <location>
        <begin position="1083"/>
        <end position="1106"/>
    </location>
</feature>
<dbReference type="PANTHER" id="PTHR36902">
    <property type="entry name" value="ENRICHED IN SURFACE-LABELED PROTEOME PROTEIN 9"/>
    <property type="match status" value="1"/>
</dbReference>
<proteinExistence type="predicted"/>
<evidence type="ECO:0000256" key="3">
    <source>
        <dbReference type="SAM" id="SignalP"/>
    </source>
</evidence>
<dbReference type="KEGG" id="lgi:LOTGIDRAFT_157789"/>
<accession>V4AZF9</accession>
<dbReference type="AlphaFoldDB" id="V4AZF9"/>
<feature type="region of interest" description="Disordered" evidence="1">
    <location>
        <begin position="1081"/>
        <end position="1106"/>
    </location>
</feature>
<feature type="transmembrane region" description="Helical" evidence="2">
    <location>
        <begin position="1115"/>
        <end position="1137"/>
    </location>
</feature>
<dbReference type="CTD" id="20237490"/>
<keyword evidence="2" id="KW-0472">Membrane</keyword>
<dbReference type="PANTHER" id="PTHR36902:SF1">
    <property type="entry name" value="ENRICHED IN SURFACE-LABELED PROTEOME PROTEIN 9"/>
    <property type="match status" value="1"/>
</dbReference>
<name>V4AZF9_LOTGI</name>
<dbReference type="GeneID" id="20237490"/>
<dbReference type="Gene3D" id="3.50.4.10">
    <property type="entry name" value="Hepatocyte Growth Factor"/>
    <property type="match status" value="5"/>
</dbReference>
<gene>
    <name evidence="5" type="ORF">LOTGIDRAFT_157789</name>
</gene>
<keyword evidence="2" id="KW-1133">Transmembrane helix</keyword>
<keyword evidence="6" id="KW-1185">Reference proteome</keyword>
<dbReference type="RefSeq" id="XP_009048635.1">
    <property type="nucleotide sequence ID" value="XM_009050387.1"/>
</dbReference>
<dbReference type="SMART" id="SM00473">
    <property type="entry name" value="PAN_AP"/>
    <property type="match status" value="4"/>
</dbReference>
<feature type="chain" id="PRO_5004717101" description="Apple domain-containing protein" evidence="3">
    <location>
        <begin position="20"/>
        <end position="1157"/>
    </location>
</feature>
<dbReference type="InterPro" id="IPR003609">
    <property type="entry name" value="Pan_app"/>
</dbReference>
<dbReference type="OrthoDB" id="5983572at2759"/>
<reference evidence="5 6" key="1">
    <citation type="journal article" date="2013" name="Nature">
        <title>Insights into bilaterian evolution from three spiralian genomes.</title>
        <authorList>
            <person name="Simakov O."/>
            <person name="Marletaz F."/>
            <person name="Cho S.J."/>
            <person name="Edsinger-Gonzales E."/>
            <person name="Havlak P."/>
            <person name="Hellsten U."/>
            <person name="Kuo D.H."/>
            <person name="Larsson T."/>
            <person name="Lv J."/>
            <person name="Arendt D."/>
            <person name="Savage R."/>
            <person name="Osoegawa K."/>
            <person name="de Jong P."/>
            <person name="Grimwood J."/>
            <person name="Chapman J.A."/>
            <person name="Shapiro H."/>
            <person name="Aerts A."/>
            <person name="Otillar R.P."/>
            <person name="Terry A.Y."/>
            <person name="Boore J.L."/>
            <person name="Grigoriev I.V."/>
            <person name="Lindberg D.R."/>
            <person name="Seaver E.C."/>
            <person name="Weisblat D.A."/>
            <person name="Putnam N.H."/>
            <person name="Rokhsar D.S."/>
        </authorList>
    </citation>
    <scope>NUCLEOTIDE SEQUENCE [LARGE SCALE GENOMIC DNA]</scope>
</reference>
<evidence type="ECO:0000259" key="4">
    <source>
        <dbReference type="PROSITE" id="PS50948"/>
    </source>
</evidence>
<sequence>MKVVLLLCLILGIIYQAAGDTGGHQVKDLPLPSEYSVRSEVNYINHSYSISLEERVNTFTGQYELISTRAGKVTHTIFDNATSQLFTISGTFPDKKCTVETTDGSLDKSVGTKIFFYQIFNTAKQLNLVYKGDKSIRGIHCDYWLAIDSADSDFSIQIYFTNVNWSTVTQFPAIPVRAVLFQKGVDIIEIDYFDYNPQIPENQDYFQTPVDVFCPGRKISKALPPLPPTYHFTSKFVVPSDDVVDTTEVWYDKDEYMIRVDRFGDFSEAPYWVTDPIAEIQDYASGVVYAVNQARGNCTVMPMGDYMAMTKGPDKNGSYPFPNPEQLLHLDADYVYIGQRYMDDIQMEVYQTNSAVIYPGSTSLLTMFYTPKLYENLDGEYQYIPYLLLINTKYVGTRQLYITGFSTDDLKSSELDLSSCWTDDDTLRVRILFPDKFIEIKNASVTMRQRSVLENVDVNACADACENSQVDDSGMYKDERGFYCSSLTYCDSTRQCTLFEKDSNSPPSNPASRSCVYKQRSSVIKGITEPILSVTYSRLKSMINSKSLQVSLEIDGKPTNQYTATVVEEDDTRSINGTEDYDLQEFTVYQPNTKLVGTSSPGLYSLQDCATRCVNHPTTLCPVFSLCYTTGLVGHCTVGSVYPDANVTSYTTDGKCTLYTRKYLSWFNELPGYFPPPSSGSKIDGVPTAEQCAKQCYKMEEHSCDIFYFDVHDHECWISQALSLDLVGFNGSNTKHYQFKAFVTKHKLYYFEQTTRTQLTDKTGAMMSDVTAEDCAETYRIGSSVKPNTNGGKTTSSGVRPQPMIPPTLTTGVDIIVVSAQPVDCARITPQTPDLTQSKFKLYKEDRLVMGEDTTSGNTASDCMYFCLTENRFQCESLGYCPDTGECRLNRYHPDINPGVIVNQPECQVYTRNYGSEYDQLPGTFVPGVPDKEVPNSPSAEICAKFCTELTDFTCRSFDYCPDTSQCLIWKTHDQEHSSSDREMDTSCSHYCRNYLPDFQLNSNKSFASNIKYELHIGVTPSQCAQLCVEEEEVTCKSFVVCPNSNQCRLLTVHPKNDSNAKVVTSTECNLYTREHYRDVINPATSTTPTPGISGQTNKYSGGDNNKPGYSTETVTGIGIGVFLGGVVIGLISYHLIKVVKNKRTNDLEMNLLKNRG</sequence>
<dbReference type="PROSITE" id="PS50948">
    <property type="entry name" value="PAN"/>
    <property type="match status" value="3"/>
</dbReference>
<feature type="domain" description="Apple" evidence="4">
    <location>
        <begin position="907"/>
        <end position="988"/>
    </location>
</feature>
<dbReference type="EMBL" id="KB200701">
    <property type="protein sequence ID" value="ESP00516.1"/>
    <property type="molecule type" value="Genomic_DNA"/>
</dbReference>